<dbReference type="AlphaFoldDB" id="A0A5B7D2P5"/>
<dbReference type="Proteomes" id="UP000324222">
    <property type="component" value="Unassembled WGS sequence"/>
</dbReference>
<reference evidence="1 2" key="1">
    <citation type="submission" date="2019-05" db="EMBL/GenBank/DDBJ databases">
        <title>Another draft genome of Portunus trituberculatus and its Hox gene families provides insights of decapod evolution.</title>
        <authorList>
            <person name="Jeong J.-H."/>
            <person name="Song I."/>
            <person name="Kim S."/>
            <person name="Choi T."/>
            <person name="Kim D."/>
            <person name="Ryu S."/>
            <person name="Kim W."/>
        </authorList>
    </citation>
    <scope>NUCLEOTIDE SEQUENCE [LARGE SCALE GENOMIC DNA]</scope>
    <source>
        <tissue evidence="1">Muscle</tissue>
    </source>
</reference>
<proteinExistence type="predicted"/>
<name>A0A5B7D2P5_PORTR</name>
<comment type="caution">
    <text evidence="1">The sequence shown here is derived from an EMBL/GenBank/DDBJ whole genome shotgun (WGS) entry which is preliminary data.</text>
</comment>
<organism evidence="1 2">
    <name type="scientific">Portunus trituberculatus</name>
    <name type="common">Swimming crab</name>
    <name type="synonym">Neptunus trituberculatus</name>
    <dbReference type="NCBI Taxonomy" id="210409"/>
    <lineage>
        <taxon>Eukaryota</taxon>
        <taxon>Metazoa</taxon>
        <taxon>Ecdysozoa</taxon>
        <taxon>Arthropoda</taxon>
        <taxon>Crustacea</taxon>
        <taxon>Multicrustacea</taxon>
        <taxon>Malacostraca</taxon>
        <taxon>Eumalacostraca</taxon>
        <taxon>Eucarida</taxon>
        <taxon>Decapoda</taxon>
        <taxon>Pleocyemata</taxon>
        <taxon>Brachyura</taxon>
        <taxon>Eubrachyura</taxon>
        <taxon>Portunoidea</taxon>
        <taxon>Portunidae</taxon>
        <taxon>Portuninae</taxon>
        <taxon>Portunus</taxon>
    </lineage>
</organism>
<protein>
    <submittedName>
        <fullName evidence="1">Uncharacterized protein</fullName>
    </submittedName>
</protein>
<keyword evidence="2" id="KW-1185">Reference proteome</keyword>
<evidence type="ECO:0000313" key="1">
    <source>
        <dbReference type="EMBL" id="MPC16327.1"/>
    </source>
</evidence>
<gene>
    <name evidence="1" type="ORF">E2C01_009148</name>
</gene>
<accession>A0A5B7D2P5</accession>
<sequence>MTADTMRFLPPLLSSAAARCKKGDTVGLEYLRCPPDPQEYTDSSCSRKCSNTQHPILTSFNRLLVQVLGS</sequence>
<dbReference type="EMBL" id="VSRR010000497">
    <property type="protein sequence ID" value="MPC16327.1"/>
    <property type="molecule type" value="Genomic_DNA"/>
</dbReference>
<evidence type="ECO:0000313" key="2">
    <source>
        <dbReference type="Proteomes" id="UP000324222"/>
    </source>
</evidence>